<dbReference type="SUPFAM" id="SSF55729">
    <property type="entry name" value="Acyl-CoA N-acyltransferases (Nat)"/>
    <property type="match status" value="2"/>
</dbReference>
<dbReference type="InterPro" id="IPR050644">
    <property type="entry name" value="PG_Glycine_Bridge_Synth"/>
</dbReference>
<dbReference type="AlphaFoldDB" id="A0A545TGQ5"/>
<sequence>MVGGIAIKRLDDSARGKWDSFVSACESATFFHRAGWKTVIEESFGHDCYFLYAERDDEICGVLPLVHLHSRLFGNALISNAFCVYGGAATSDVEAQAALYAEAEKLAASLGVDYLELRLRTPVHEDWARKDDLYVTFRKTMDPDPEKNLAAIPRKQRAMVRKGLKSGLAGELDEDTSRLHNVYAESVRNLGTPVFSRKYFQTLKDVFGEDCEVLTITHEGRPVAGVMSFYFRDEVVPYYGGGTSTDRKLAINDFMYWDLMRRACEAGYRVFDFGRSKRGTGAFNFKKHWGFEPEPLVHEYKLLGINDLPEINPNNPKYSLFISAWRKLPLPVANLVGPLISRSLG</sequence>
<feature type="domain" description="BioF2-like acetyltransferase" evidence="1">
    <location>
        <begin position="154"/>
        <end position="287"/>
    </location>
</feature>
<evidence type="ECO:0000313" key="3">
    <source>
        <dbReference type="Proteomes" id="UP000315252"/>
    </source>
</evidence>
<name>A0A545TGQ5_9PROT</name>
<proteinExistence type="predicted"/>
<dbReference type="Gene3D" id="3.40.630.30">
    <property type="match status" value="1"/>
</dbReference>
<dbReference type="InterPro" id="IPR017469">
    <property type="entry name" value="PEP-CTERM_FemAB-rel"/>
</dbReference>
<dbReference type="PANTHER" id="PTHR36174:SF1">
    <property type="entry name" value="LIPID II:GLYCINE GLYCYLTRANSFERASE"/>
    <property type="match status" value="1"/>
</dbReference>
<dbReference type="PANTHER" id="PTHR36174">
    <property type="entry name" value="LIPID II:GLYCINE GLYCYLTRANSFERASE"/>
    <property type="match status" value="1"/>
</dbReference>
<dbReference type="NCBIfam" id="TIGR03019">
    <property type="entry name" value="pepcterm_femAB"/>
    <property type="match status" value="1"/>
</dbReference>
<gene>
    <name evidence="2" type="ORF">FKG95_21680</name>
</gene>
<accession>A0A545TGQ5</accession>
<comment type="caution">
    <text evidence="2">The sequence shown here is derived from an EMBL/GenBank/DDBJ whole genome shotgun (WGS) entry which is preliminary data.</text>
</comment>
<evidence type="ECO:0000259" key="1">
    <source>
        <dbReference type="Pfam" id="PF13480"/>
    </source>
</evidence>
<reference evidence="2 3" key="1">
    <citation type="submission" date="2019-06" db="EMBL/GenBank/DDBJ databases">
        <title>Whole genome sequence for Rhodospirillaceae sp. R148.</title>
        <authorList>
            <person name="Wang G."/>
        </authorList>
    </citation>
    <scope>NUCLEOTIDE SEQUENCE [LARGE SCALE GENOMIC DNA]</scope>
    <source>
        <strain evidence="2 3">R148</strain>
    </source>
</reference>
<dbReference type="InterPro" id="IPR016181">
    <property type="entry name" value="Acyl_CoA_acyltransferase"/>
</dbReference>
<evidence type="ECO:0000313" key="2">
    <source>
        <dbReference type="EMBL" id="TQV76378.1"/>
    </source>
</evidence>
<dbReference type="OrthoDB" id="9773932at2"/>
<dbReference type="InterPro" id="IPR038740">
    <property type="entry name" value="BioF2-like_GNAT_dom"/>
</dbReference>
<dbReference type="Pfam" id="PF13480">
    <property type="entry name" value="Acetyltransf_6"/>
    <property type="match status" value="1"/>
</dbReference>
<dbReference type="Proteomes" id="UP000315252">
    <property type="component" value="Unassembled WGS sequence"/>
</dbReference>
<keyword evidence="3" id="KW-1185">Reference proteome</keyword>
<organism evidence="2 3">
    <name type="scientific">Denitrobaculum tricleocarpae</name>
    <dbReference type="NCBI Taxonomy" id="2591009"/>
    <lineage>
        <taxon>Bacteria</taxon>
        <taxon>Pseudomonadati</taxon>
        <taxon>Pseudomonadota</taxon>
        <taxon>Alphaproteobacteria</taxon>
        <taxon>Rhodospirillales</taxon>
        <taxon>Rhodospirillaceae</taxon>
        <taxon>Denitrobaculum</taxon>
    </lineage>
</organism>
<protein>
    <submittedName>
        <fullName evidence="2">FemAB family PEP-CTERM system-associated protein</fullName>
    </submittedName>
</protein>
<dbReference type="EMBL" id="VHSH01000008">
    <property type="protein sequence ID" value="TQV76378.1"/>
    <property type="molecule type" value="Genomic_DNA"/>
</dbReference>